<evidence type="ECO:0000256" key="6">
    <source>
        <dbReference type="HAMAP-Rule" id="MF_00267"/>
    </source>
</evidence>
<dbReference type="Proteomes" id="UP001225646">
    <property type="component" value="Unassembled WGS sequence"/>
</dbReference>
<keyword evidence="2 6" id="KW-0132">Cell division</keyword>
<proteinExistence type="inferred from homology"/>
<evidence type="ECO:0000313" key="9">
    <source>
        <dbReference type="EMBL" id="MDQ0161191.1"/>
    </source>
</evidence>
<evidence type="ECO:0000256" key="2">
    <source>
        <dbReference type="ARBA" id="ARBA00022618"/>
    </source>
</evidence>
<name>A0ABT9VJQ6_9BACI</name>
<gene>
    <name evidence="6" type="primary">minC</name>
    <name evidence="9" type="ORF">J2S06_000261</name>
</gene>
<dbReference type="Pfam" id="PF22642">
    <property type="entry name" value="MinC_N_1"/>
    <property type="match status" value="1"/>
</dbReference>
<comment type="subunit">
    <text evidence="5 6">Interacts with MinD and FtsZ.</text>
</comment>
<protein>
    <recommendedName>
        <fullName evidence="6">Probable septum site-determining protein MinC</fullName>
    </recommendedName>
</protein>
<dbReference type="NCBIfam" id="TIGR01222">
    <property type="entry name" value="minC"/>
    <property type="match status" value="1"/>
</dbReference>
<evidence type="ECO:0000313" key="10">
    <source>
        <dbReference type="Proteomes" id="UP001225646"/>
    </source>
</evidence>
<dbReference type="SUPFAM" id="SSF63848">
    <property type="entry name" value="Cell-division inhibitor MinC, C-terminal domain"/>
    <property type="match status" value="1"/>
</dbReference>
<comment type="function">
    <text evidence="6">Cell division inhibitor that blocks the formation of polar Z ring septums. Rapidly oscillates between the poles of the cell to destabilize FtsZ filaments that have formed before they mature into polar Z rings. Prevents FtsZ polymerization.</text>
</comment>
<dbReference type="Gene3D" id="2.160.20.70">
    <property type="match status" value="1"/>
</dbReference>
<evidence type="ECO:0000259" key="7">
    <source>
        <dbReference type="Pfam" id="PF03775"/>
    </source>
</evidence>
<keyword evidence="3 6" id="KW-0717">Septation</keyword>
<reference evidence="9 10" key="1">
    <citation type="submission" date="2023-07" db="EMBL/GenBank/DDBJ databases">
        <title>Genomic Encyclopedia of Type Strains, Phase IV (KMG-IV): sequencing the most valuable type-strain genomes for metagenomic binning, comparative biology and taxonomic classification.</title>
        <authorList>
            <person name="Goeker M."/>
        </authorList>
    </citation>
    <scope>NUCLEOTIDE SEQUENCE [LARGE SCALE GENOMIC DNA]</scope>
    <source>
        <strain evidence="9 10">DSM 19092</strain>
    </source>
</reference>
<dbReference type="PANTHER" id="PTHR34108">
    <property type="entry name" value="SEPTUM SITE-DETERMINING PROTEIN MINC"/>
    <property type="match status" value="1"/>
</dbReference>
<evidence type="ECO:0000256" key="1">
    <source>
        <dbReference type="ARBA" id="ARBA00006291"/>
    </source>
</evidence>
<evidence type="ECO:0000256" key="4">
    <source>
        <dbReference type="ARBA" id="ARBA00023306"/>
    </source>
</evidence>
<keyword evidence="10" id="KW-1185">Reference proteome</keyword>
<dbReference type="InterPro" id="IPR036145">
    <property type="entry name" value="MinC_C_sf"/>
</dbReference>
<dbReference type="InterPro" id="IPR005526">
    <property type="entry name" value="Septum_form_inhib_MinC_C"/>
</dbReference>
<dbReference type="Gene3D" id="3.30.160.540">
    <property type="match status" value="1"/>
</dbReference>
<accession>A0ABT9VJQ6</accession>
<feature type="domain" description="Septum formation inhibitor MinC C-terminal" evidence="7">
    <location>
        <begin position="108"/>
        <end position="208"/>
    </location>
</feature>
<dbReference type="EMBL" id="JAUSTR010000001">
    <property type="protein sequence ID" value="MDQ0161191.1"/>
    <property type="molecule type" value="Genomic_DNA"/>
</dbReference>
<dbReference type="PANTHER" id="PTHR34108:SF1">
    <property type="entry name" value="SEPTUM SITE-DETERMINING PROTEIN MINC"/>
    <property type="match status" value="1"/>
</dbReference>
<dbReference type="InterPro" id="IPR055219">
    <property type="entry name" value="MinC_N_1"/>
</dbReference>
<comment type="caution">
    <text evidence="9">The sequence shown here is derived from an EMBL/GenBank/DDBJ whole genome shotgun (WGS) entry which is preliminary data.</text>
</comment>
<comment type="similarity">
    <text evidence="1 6">Belongs to the MinC family.</text>
</comment>
<dbReference type="HAMAP" id="MF_00267">
    <property type="entry name" value="MinC"/>
    <property type="match status" value="1"/>
</dbReference>
<evidence type="ECO:0000256" key="3">
    <source>
        <dbReference type="ARBA" id="ARBA00023210"/>
    </source>
</evidence>
<organism evidence="9 10">
    <name type="scientific">Aeribacillus alveayuensis</name>
    <dbReference type="NCBI Taxonomy" id="279215"/>
    <lineage>
        <taxon>Bacteria</taxon>
        <taxon>Bacillati</taxon>
        <taxon>Bacillota</taxon>
        <taxon>Bacilli</taxon>
        <taxon>Bacillales</taxon>
        <taxon>Bacillaceae</taxon>
        <taxon>Aeribacillus</taxon>
    </lineage>
</organism>
<keyword evidence="4 6" id="KW-0131">Cell cycle</keyword>
<sequence>MKAPKQYHVTIKGTKDGLTLYLDDACSFHDLERELEKMLSKRQYIDEDGPLIGVVLKVGNRYLTKRQEERLKTLIRKKRNLFVEAIDSNVVTKEEALKWKQESEIVSVAKIVRSGQILKINGDLLLLGDVNPGATVMATGNIFIMGALKGIAHAGYEGNRESIIAASIMNPIQLRIADLISRSFEMNHENQENGSMECAYINDEETIVMNRLQEISHLRPNLTRFEGGIQYG</sequence>
<dbReference type="Pfam" id="PF03775">
    <property type="entry name" value="MinC_C"/>
    <property type="match status" value="1"/>
</dbReference>
<dbReference type="InterPro" id="IPR016098">
    <property type="entry name" value="CAP/MinC_C"/>
</dbReference>
<evidence type="ECO:0000259" key="8">
    <source>
        <dbReference type="Pfam" id="PF22642"/>
    </source>
</evidence>
<dbReference type="InterPro" id="IPR013033">
    <property type="entry name" value="MinC"/>
</dbReference>
<feature type="domain" description="Septum site-determining protein MinC N-terminal" evidence="8">
    <location>
        <begin position="9"/>
        <end position="86"/>
    </location>
</feature>
<evidence type="ECO:0000256" key="5">
    <source>
        <dbReference type="ARBA" id="ARBA00046874"/>
    </source>
</evidence>